<dbReference type="EMBL" id="CP024785">
    <property type="protein sequence ID" value="AUB38522.1"/>
    <property type="molecule type" value="Genomic_DNA"/>
</dbReference>
<name>A0A2K8SSS3_9NOSO</name>
<keyword evidence="1" id="KW-0812">Transmembrane</keyword>
<dbReference type="OrthoDB" id="465212at2"/>
<organism evidence="2 3">
    <name type="scientific">Nostoc flagelliforme CCNUN1</name>
    <dbReference type="NCBI Taxonomy" id="2038116"/>
    <lineage>
        <taxon>Bacteria</taxon>
        <taxon>Bacillati</taxon>
        <taxon>Cyanobacteriota</taxon>
        <taxon>Cyanophyceae</taxon>
        <taxon>Nostocales</taxon>
        <taxon>Nostocaceae</taxon>
        <taxon>Nostoc</taxon>
    </lineage>
</organism>
<keyword evidence="3" id="KW-1185">Reference proteome</keyword>
<feature type="transmembrane region" description="Helical" evidence="1">
    <location>
        <begin position="127"/>
        <end position="148"/>
    </location>
</feature>
<dbReference type="AlphaFoldDB" id="A0A2K8SSS3"/>
<evidence type="ECO:0000313" key="2">
    <source>
        <dbReference type="EMBL" id="AUB38522.1"/>
    </source>
</evidence>
<evidence type="ECO:0000256" key="1">
    <source>
        <dbReference type="SAM" id="Phobius"/>
    </source>
</evidence>
<feature type="transmembrane region" description="Helical" evidence="1">
    <location>
        <begin position="95"/>
        <end position="115"/>
    </location>
</feature>
<protein>
    <recommendedName>
        <fullName evidence="4">DUF4079 domain-containing protein</fullName>
    </recommendedName>
</protein>
<dbReference type="Proteomes" id="UP000232003">
    <property type="component" value="Chromosome"/>
</dbReference>
<dbReference type="Pfam" id="PF13301">
    <property type="entry name" value="DUF4079"/>
    <property type="match status" value="1"/>
</dbReference>
<feature type="transmembrane region" description="Helical" evidence="1">
    <location>
        <begin position="12"/>
        <end position="35"/>
    </location>
</feature>
<keyword evidence="1" id="KW-1133">Transmembrane helix</keyword>
<dbReference type="InterPro" id="IPR025067">
    <property type="entry name" value="DUF4079"/>
</dbReference>
<evidence type="ECO:0008006" key="4">
    <source>
        <dbReference type="Google" id="ProtNLM"/>
    </source>
</evidence>
<gene>
    <name evidence="2" type="ORF">COO91_04492</name>
</gene>
<proteinExistence type="predicted"/>
<accession>A0A2K8SSS3</accession>
<sequence>MNLPSFLWLWKIAAWSMGLSLLAYLMLAVTGVWMFRARTSQQFPFITPFIGGNKGVRSLHYTMGISMVSLVLLLLAIGIVGTLGHFGSLGHSSHLVAGLIVVGLVLLSAFSATQISARRPWARPLHVGINIILFIGFAWVSLTGWIVVQKYLP</sequence>
<reference evidence="2 3" key="1">
    <citation type="submission" date="2017-11" db="EMBL/GenBank/DDBJ databases">
        <title>Complete genome of a free-living desiccation-tolerant cyanobacterium and its photosynthetic adaptation to extreme terrestrial habitat.</title>
        <authorList>
            <person name="Shang J."/>
        </authorList>
    </citation>
    <scope>NUCLEOTIDE SEQUENCE [LARGE SCALE GENOMIC DNA]</scope>
    <source>
        <strain evidence="2 3">CCNUN1</strain>
    </source>
</reference>
<evidence type="ECO:0000313" key="3">
    <source>
        <dbReference type="Proteomes" id="UP000232003"/>
    </source>
</evidence>
<dbReference type="KEGG" id="nfl:COO91_04492"/>
<dbReference type="RefSeq" id="WP_100899817.1">
    <property type="nucleotide sequence ID" value="NZ_CAWNNC010000001.1"/>
</dbReference>
<feature type="transmembrane region" description="Helical" evidence="1">
    <location>
        <begin position="61"/>
        <end position="83"/>
    </location>
</feature>
<keyword evidence="1" id="KW-0472">Membrane</keyword>